<evidence type="ECO:0000256" key="3">
    <source>
        <dbReference type="ARBA" id="ARBA00008277"/>
    </source>
</evidence>
<feature type="disulfide bond" description="Redox-active" evidence="18">
    <location>
        <begin position="109"/>
        <end position="114"/>
    </location>
</feature>
<dbReference type="InterPro" id="IPR007266">
    <property type="entry name" value="Ero1"/>
</dbReference>
<evidence type="ECO:0000256" key="2">
    <source>
        <dbReference type="ARBA" id="ARBA00004367"/>
    </source>
</evidence>
<accession>A0A226EWF1</accession>
<keyword evidence="9 17" id="KW-0274">FAD</keyword>
<dbReference type="AlphaFoldDB" id="A0A226EWF1"/>
<dbReference type="Proteomes" id="UP000198287">
    <property type="component" value="Unassembled WGS sequence"/>
</dbReference>
<evidence type="ECO:0000256" key="12">
    <source>
        <dbReference type="ARBA" id="ARBA00023136"/>
    </source>
</evidence>
<evidence type="ECO:0000256" key="15">
    <source>
        <dbReference type="ARBA" id="ARBA00023284"/>
    </source>
</evidence>
<evidence type="ECO:0000256" key="7">
    <source>
        <dbReference type="ARBA" id="ARBA00022729"/>
    </source>
</evidence>
<keyword evidence="14" id="KW-0325">Glycoprotein</keyword>
<evidence type="ECO:0000256" key="8">
    <source>
        <dbReference type="ARBA" id="ARBA00022824"/>
    </source>
</evidence>
<dbReference type="STRING" id="158441.A0A226EWF1"/>
<keyword evidence="10" id="KW-0249">Electron transport</keyword>
<dbReference type="GO" id="GO:0016972">
    <property type="term" value="F:thiol oxidase activity"/>
    <property type="evidence" value="ECO:0007669"/>
    <property type="project" value="InterPro"/>
</dbReference>
<evidence type="ECO:0000256" key="4">
    <source>
        <dbReference type="ARBA" id="ARBA00011802"/>
    </source>
</evidence>
<feature type="binding site" evidence="17">
    <location>
        <position position="293"/>
    </location>
    <ligand>
        <name>FAD</name>
        <dbReference type="ChEBI" id="CHEBI:57692"/>
    </ligand>
</feature>
<evidence type="ECO:0000313" key="21">
    <source>
        <dbReference type="Proteomes" id="UP000198287"/>
    </source>
</evidence>
<sequence>MFLLKRFIIGVVFVVVGWSPRNSCCAWDSKSPNFFQDLKAEADRKAEDTCFCQLEGAIDDCACQIGTVDKFNNLKIYPRLQSLLSKDYFRYFQVNLKKPCPFWTDDGACGLESCQVKACTEDEIPIGLKGQNRKISTTKTERKCSEDLGSINETISEESQADFERWKSHDENLVDFCTVKDDIDPDAQYVDLLLNPERFTGYVGPSAHRIWGSIYNENCFKQSFATSVMEPFNKSNETCIEKRAFYRAISGLHASINIHLSAKYLLDRSQANSFLSTTSDGKWGHNVTEFRNKFDKPEAHKKGFSWLKNLYFLYLLELKAVIRAAPFLRNFNFYTGNEEEDADMKLAVADLLRTIDGFPSHFNESALFNNKDGPKLKADFHARFTNITKIMDCVGCQKCRLWGTIQVKGLGTALKILFSDPSAFRRGPEFLSRPEIVALLNGFGRLSNSIFELENFRRLMDLENSNTNTGWMPVGSG</sequence>
<dbReference type="OMA" id="CYKDRLH"/>
<evidence type="ECO:0000256" key="17">
    <source>
        <dbReference type="PIRSR" id="PIRSR017205-2"/>
    </source>
</evidence>
<evidence type="ECO:0000256" key="11">
    <source>
        <dbReference type="ARBA" id="ARBA00023002"/>
    </source>
</evidence>
<name>A0A226EWF1_FOLCA</name>
<feature type="chain" id="PRO_5012036519" evidence="19">
    <location>
        <begin position="26"/>
        <end position="477"/>
    </location>
</feature>
<dbReference type="OrthoDB" id="269384at2759"/>
<keyword evidence="21" id="KW-1185">Reference proteome</keyword>
<dbReference type="GO" id="GO:0034975">
    <property type="term" value="P:protein folding in endoplasmic reticulum"/>
    <property type="evidence" value="ECO:0007669"/>
    <property type="project" value="InterPro"/>
</dbReference>
<dbReference type="PANTHER" id="PTHR12613">
    <property type="entry name" value="ERO1-RELATED"/>
    <property type="match status" value="1"/>
</dbReference>
<dbReference type="PIRSF" id="PIRSF017205">
    <property type="entry name" value="ERO1"/>
    <property type="match status" value="1"/>
</dbReference>
<dbReference type="PANTHER" id="PTHR12613:SF0">
    <property type="entry name" value="ERO1-LIKE PROTEIN"/>
    <property type="match status" value="1"/>
</dbReference>
<dbReference type="GO" id="GO:0071949">
    <property type="term" value="F:FAD binding"/>
    <property type="evidence" value="ECO:0007669"/>
    <property type="project" value="InterPro"/>
</dbReference>
<dbReference type="InterPro" id="IPR037192">
    <property type="entry name" value="ERO1-like_sf"/>
</dbReference>
<comment type="subcellular location">
    <subcellularLocation>
        <location evidence="2">Endoplasmic reticulum membrane</location>
        <topology evidence="2">Peripheral membrane protein</topology>
        <orientation evidence="2">Lumenal side</orientation>
    </subcellularLocation>
</comment>
<keyword evidence="6" id="KW-0285">Flavoprotein</keyword>
<feature type="binding site" evidence="17">
    <location>
        <position position="250"/>
    </location>
    <ligand>
        <name>FAD</name>
        <dbReference type="ChEBI" id="CHEBI:57692"/>
    </ligand>
</feature>
<evidence type="ECO:0000256" key="10">
    <source>
        <dbReference type="ARBA" id="ARBA00022982"/>
    </source>
</evidence>
<dbReference type="GO" id="GO:0005789">
    <property type="term" value="C:endoplasmic reticulum membrane"/>
    <property type="evidence" value="ECO:0007669"/>
    <property type="project" value="UniProtKB-SubCell"/>
</dbReference>
<evidence type="ECO:0000256" key="18">
    <source>
        <dbReference type="PIRSR" id="PIRSR017205-3"/>
    </source>
</evidence>
<keyword evidence="8" id="KW-0256">Endoplasmic reticulum</keyword>
<keyword evidence="7 19" id="KW-0732">Signal</keyword>
<evidence type="ECO:0000256" key="14">
    <source>
        <dbReference type="ARBA" id="ARBA00023180"/>
    </source>
</evidence>
<keyword evidence="11" id="KW-0560">Oxidoreductase</keyword>
<feature type="signal peptide" evidence="19">
    <location>
        <begin position="1"/>
        <end position="25"/>
    </location>
</feature>
<gene>
    <name evidence="20" type="ORF">Fcan01_05033</name>
</gene>
<comment type="subunit">
    <text evidence="4">May function both as a monomer and a homodimer.</text>
</comment>
<feature type="active site" evidence="16">
    <location>
        <position position="399"/>
    </location>
</feature>
<keyword evidence="15" id="KW-0676">Redox-active center</keyword>
<organism evidence="20 21">
    <name type="scientific">Folsomia candida</name>
    <name type="common">Springtail</name>
    <dbReference type="NCBI Taxonomy" id="158441"/>
    <lineage>
        <taxon>Eukaryota</taxon>
        <taxon>Metazoa</taxon>
        <taxon>Ecdysozoa</taxon>
        <taxon>Arthropoda</taxon>
        <taxon>Hexapoda</taxon>
        <taxon>Collembola</taxon>
        <taxon>Entomobryomorpha</taxon>
        <taxon>Isotomoidea</taxon>
        <taxon>Isotomidae</taxon>
        <taxon>Proisotominae</taxon>
        <taxon>Folsomia</taxon>
    </lineage>
</organism>
<evidence type="ECO:0000256" key="16">
    <source>
        <dbReference type="PIRSR" id="PIRSR017205-1"/>
    </source>
</evidence>
<feature type="disulfide bond" description="Redox-active" evidence="18">
    <location>
        <begin position="396"/>
        <end position="399"/>
    </location>
</feature>
<evidence type="ECO:0000256" key="1">
    <source>
        <dbReference type="ARBA" id="ARBA00001974"/>
    </source>
</evidence>
<dbReference type="Pfam" id="PF04137">
    <property type="entry name" value="ERO1"/>
    <property type="match status" value="1"/>
</dbReference>
<dbReference type="SUPFAM" id="SSF110019">
    <property type="entry name" value="ERO1-like"/>
    <property type="match status" value="1"/>
</dbReference>
<evidence type="ECO:0000256" key="19">
    <source>
        <dbReference type="SAM" id="SignalP"/>
    </source>
</evidence>
<comment type="cofactor">
    <cofactor evidence="1 17">
        <name>FAD</name>
        <dbReference type="ChEBI" id="CHEBI:57692"/>
    </cofactor>
</comment>
<proteinExistence type="inferred from homology"/>
<feature type="active site" description="Nucleophile" evidence="16">
    <location>
        <position position="396"/>
    </location>
</feature>
<dbReference type="GO" id="GO:0015035">
    <property type="term" value="F:protein-disulfide reductase activity"/>
    <property type="evidence" value="ECO:0007669"/>
    <property type="project" value="InterPro"/>
</dbReference>
<feature type="binding site" evidence="17">
    <location>
        <position position="253"/>
    </location>
    <ligand>
        <name>FAD</name>
        <dbReference type="ChEBI" id="CHEBI:57692"/>
    </ligand>
</feature>
<feature type="binding site" evidence="17">
    <location>
        <position position="200"/>
    </location>
    <ligand>
        <name>FAD</name>
        <dbReference type="ChEBI" id="CHEBI:57692"/>
    </ligand>
</feature>
<feature type="binding site" evidence="17">
    <location>
        <position position="198"/>
    </location>
    <ligand>
        <name>FAD</name>
        <dbReference type="ChEBI" id="CHEBI:57692"/>
    </ligand>
</feature>
<reference evidence="20 21" key="1">
    <citation type="submission" date="2015-12" db="EMBL/GenBank/DDBJ databases">
        <title>The genome of Folsomia candida.</title>
        <authorList>
            <person name="Faddeeva A."/>
            <person name="Derks M.F."/>
            <person name="Anvar Y."/>
            <person name="Smit S."/>
            <person name="Van Straalen N."/>
            <person name="Roelofs D."/>
        </authorList>
    </citation>
    <scope>NUCLEOTIDE SEQUENCE [LARGE SCALE GENOMIC DNA]</scope>
    <source>
        <strain evidence="20 21">VU population</strain>
        <tissue evidence="20">Whole body</tissue>
    </source>
</reference>
<comment type="caution">
    <text evidence="20">The sequence shown here is derived from an EMBL/GenBank/DDBJ whole genome shotgun (WGS) entry which is preliminary data.</text>
</comment>
<dbReference type="EMBL" id="LNIX01000002">
    <property type="protein sequence ID" value="OXA61171.1"/>
    <property type="molecule type" value="Genomic_DNA"/>
</dbReference>
<evidence type="ECO:0000256" key="9">
    <source>
        <dbReference type="ARBA" id="ARBA00022827"/>
    </source>
</evidence>
<evidence type="ECO:0000256" key="6">
    <source>
        <dbReference type="ARBA" id="ARBA00022630"/>
    </source>
</evidence>
<evidence type="ECO:0000256" key="13">
    <source>
        <dbReference type="ARBA" id="ARBA00023157"/>
    </source>
</evidence>
<evidence type="ECO:0000256" key="5">
    <source>
        <dbReference type="ARBA" id="ARBA00022448"/>
    </source>
</evidence>
<keyword evidence="13 18" id="KW-1015">Disulfide bond</keyword>
<protein>
    <submittedName>
        <fullName evidence="20">ERO1-like protein alpha</fullName>
    </submittedName>
</protein>
<keyword evidence="12" id="KW-0472">Membrane</keyword>
<comment type="similarity">
    <text evidence="3">Belongs to the EROs family.</text>
</comment>
<keyword evidence="5" id="KW-0813">Transport</keyword>
<feature type="binding site" evidence="17">
    <location>
        <position position="211"/>
    </location>
    <ligand>
        <name>FAD</name>
        <dbReference type="ChEBI" id="CHEBI:57692"/>
    </ligand>
</feature>
<evidence type="ECO:0000313" key="20">
    <source>
        <dbReference type="EMBL" id="OXA61171.1"/>
    </source>
</evidence>